<reference evidence="3 4" key="1">
    <citation type="journal article" date="2015" name="Parasitol. Res.">
        <title>Viruses in close associations with free-living amoebae.</title>
        <authorList>
            <person name="Scheid P."/>
        </authorList>
    </citation>
    <scope>NUCLEOTIDE SEQUENCE [LARGE SCALE GENOMIC DNA]</scope>
    <source>
        <strain evidence="3">KlaHel</strain>
    </source>
</reference>
<accession>A0A0B5IXD1</accession>
<dbReference type="RefSeq" id="YP_009119648.1">
    <property type="nucleotide sequence ID" value="NC_026440.1"/>
</dbReference>
<proteinExistence type="predicted"/>
<dbReference type="InterPro" id="IPR003409">
    <property type="entry name" value="MORN"/>
</dbReference>
<dbReference type="SUPFAM" id="SSF81383">
    <property type="entry name" value="F-box domain"/>
    <property type="match status" value="1"/>
</dbReference>
<dbReference type="GeneID" id="23462330"/>
<evidence type="ECO:0000259" key="2">
    <source>
        <dbReference type="PROSITE" id="PS50181"/>
    </source>
</evidence>
<evidence type="ECO:0000313" key="4">
    <source>
        <dbReference type="Proteomes" id="UP000202511"/>
    </source>
</evidence>
<keyword evidence="1" id="KW-0677">Repeat</keyword>
<dbReference type="KEGG" id="vg:23462330"/>
<dbReference type="InterPro" id="IPR036047">
    <property type="entry name" value="F-box-like_dom_sf"/>
</dbReference>
<dbReference type="Pfam" id="PF02493">
    <property type="entry name" value="MORN"/>
    <property type="match status" value="2"/>
</dbReference>
<name>A0A0B5IXD1_9VIRU</name>
<dbReference type="EMBL" id="KP136319">
    <property type="protein sequence ID" value="AJF97413.1"/>
    <property type="molecule type" value="Genomic_DNA"/>
</dbReference>
<sequence>MDCEHKILQLGDDAPFDRLPDEVLLRVLMAIGDVASLRAWSLTSRRHHQLALDDLLWRYLCETHFGPSPFEPPLPPHVNWRWIYQAQSRPARPTGTDVGAVRVQGSNARIYWGDVVDGQPHGFGVCIYGLCLIHDDGLSRKRIDIAQPTPMPMTSVDRTQCEWVHGKMHGTAVETNPSGTKIKRLWENDVRACHGTIVYVSGASTKAGSWPLCLMATAHSRSSTVQQSIGNGTISIESKH</sequence>
<dbReference type="Pfam" id="PF12937">
    <property type="entry name" value="F-box-like"/>
    <property type="match status" value="1"/>
</dbReference>
<protein>
    <submittedName>
        <fullName evidence="3">Morn repeat protein</fullName>
    </submittedName>
</protein>
<dbReference type="InterPro" id="IPR001810">
    <property type="entry name" value="F-box_dom"/>
</dbReference>
<dbReference type="PROSITE" id="PS50181">
    <property type="entry name" value="FBOX"/>
    <property type="match status" value="1"/>
</dbReference>
<dbReference type="Proteomes" id="UP000202511">
    <property type="component" value="Segment"/>
</dbReference>
<feature type="domain" description="F-box" evidence="2">
    <location>
        <begin position="13"/>
        <end position="60"/>
    </location>
</feature>
<evidence type="ECO:0000313" key="3">
    <source>
        <dbReference type="EMBL" id="AJF97413.1"/>
    </source>
</evidence>
<dbReference type="Gene3D" id="1.20.1280.50">
    <property type="match status" value="1"/>
</dbReference>
<organism evidence="3 4">
    <name type="scientific">Pandoravirus inopinatum</name>
    <dbReference type="NCBI Taxonomy" id="1605721"/>
    <lineage>
        <taxon>Viruses</taxon>
        <taxon>Pandoravirus</taxon>
    </lineage>
</organism>
<dbReference type="SUPFAM" id="SSF82185">
    <property type="entry name" value="Histone H3 K4-specific methyltransferase SET7/9 N-terminal domain"/>
    <property type="match status" value="1"/>
</dbReference>
<evidence type="ECO:0000256" key="1">
    <source>
        <dbReference type="ARBA" id="ARBA00022737"/>
    </source>
</evidence>